<evidence type="ECO:0000256" key="12">
    <source>
        <dbReference type="ARBA" id="ARBA00023136"/>
    </source>
</evidence>
<keyword evidence="9" id="KW-0560">Oxidoreductase</keyword>
<keyword evidence="11" id="KW-0411">Iron-sulfur</keyword>
<feature type="transmembrane region" description="Helical" evidence="13">
    <location>
        <begin position="89"/>
        <end position="104"/>
    </location>
</feature>
<dbReference type="PRINTS" id="PR00410">
    <property type="entry name" value="PHEHYDRXLASE"/>
</dbReference>
<keyword evidence="16" id="KW-1185">Reference proteome</keyword>
<dbReference type="InterPro" id="IPR013112">
    <property type="entry name" value="FAD-bd_8"/>
</dbReference>
<evidence type="ECO:0000256" key="7">
    <source>
        <dbReference type="ARBA" id="ARBA00022827"/>
    </source>
</evidence>
<dbReference type="SUPFAM" id="SSF63380">
    <property type="entry name" value="Riboflavin synthase domain-like"/>
    <property type="match status" value="1"/>
</dbReference>
<dbReference type="RefSeq" id="WP_091569427.1">
    <property type="nucleotide sequence ID" value="NZ_FNHP01000005.1"/>
</dbReference>
<sequence length="460" mass="49575">MRIKVALGTVLGVITLAWLAVMPAGTGMQPLVDAQGAATGCWQLRQQALYLTGLWSIGLMALALVLALRLPWLERPLGGLDQVYRLHKWAGIGAALAAIAHWGAKESSGWIKALWGRAGKPVHEAVLPWFTDARGFAKDLGEWAFYLLLALVAVTLLTRLLAYRPWRLLHRAMPLLFLALALHTLALMPLAFWAAPLGLLMGTLLATGSLAALWSLAGRVGRARSHAGRIHAVRALGDGGPQAPIEVVCALPAHWPGHCAGQFAFVRFDRAEGQHPFTIASAPGSLGTSEAGEPLLRLVIKPLGDYTRTLGQRLRVGQRVDIEGPYGRFDGRGRPDRLQVWVAGGVGVTPFLALLEARQPGAAPAQACAQPAHLHYCTRDATRDPLLARLRPLCAQAQPPVRLSVHDAALGQRLTPQALEDLGGPLDLWFCGPQGLGDALAAHSRGPRVWRMHRESFALR</sequence>
<dbReference type="Gene3D" id="3.40.50.80">
    <property type="entry name" value="Nucleotide-binding domain of ferredoxin-NADP reductase (FNR) module"/>
    <property type="match status" value="1"/>
</dbReference>
<evidence type="ECO:0000313" key="15">
    <source>
        <dbReference type="EMBL" id="SDM38968.1"/>
    </source>
</evidence>
<dbReference type="CDD" id="cd06198">
    <property type="entry name" value="FNR_like_3"/>
    <property type="match status" value="1"/>
</dbReference>
<comment type="subcellular location">
    <subcellularLocation>
        <location evidence="2">Membrane</location>
        <topology evidence="2">Multi-pass membrane protein</topology>
    </subcellularLocation>
</comment>
<evidence type="ECO:0000256" key="8">
    <source>
        <dbReference type="ARBA" id="ARBA00022989"/>
    </source>
</evidence>
<evidence type="ECO:0000313" key="16">
    <source>
        <dbReference type="Proteomes" id="UP000198552"/>
    </source>
</evidence>
<reference evidence="16" key="1">
    <citation type="submission" date="2016-10" db="EMBL/GenBank/DDBJ databases">
        <authorList>
            <person name="Varghese N."/>
            <person name="Submissions S."/>
        </authorList>
    </citation>
    <scope>NUCLEOTIDE SEQUENCE [LARGE SCALE GENOMIC DNA]</scope>
    <source>
        <strain evidence="16">EPL6</strain>
    </source>
</reference>
<dbReference type="InterPro" id="IPR017927">
    <property type="entry name" value="FAD-bd_FR_type"/>
</dbReference>
<keyword evidence="10" id="KW-0408">Iron</keyword>
<keyword evidence="3" id="KW-0285">Flavoprotein</keyword>
<dbReference type="EMBL" id="FNHP01000005">
    <property type="protein sequence ID" value="SDM38968.1"/>
    <property type="molecule type" value="Genomic_DNA"/>
</dbReference>
<keyword evidence="7" id="KW-0274">FAD</keyword>
<evidence type="ECO:0000256" key="2">
    <source>
        <dbReference type="ARBA" id="ARBA00004141"/>
    </source>
</evidence>
<dbReference type="OrthoDB" id="9796486at2"/>
<feature type="transmembrane region" description="Helical" evidence="13">
    <location>
        <begin position="50"/>
        <end position="68"/>
    </location>
</feature>
<dbReference type="STRING" id="1527607.SAMN05428957_105147"/>
<dbReference type="InterPro" id="IPR017938">
    <property type="entry name" value="Riboflavin_synthase-like_b-brl"/>
</dbReference>
<name>A0A1G9SU39_9BURK</name>
<dbReference type="GO" id="GO:0016491">
    <property type="term" value="F:oxidoreductase activity"/>
    <property type="evidence" value="ECO:0007669"/>
    <property type="project" value="UniProtKB-KW"/>
</dbReference>
<feature type="domain" description="FAD-binding FR-type" evidence="14">
    <location>
        <begin position="223"/>
        <end position="332"/>
    </location>
</feature>
<dbReference type="GO" id="GO:0050660">
    <property type="term" value="F:flavin adenine dinucleotide binding"/>
    <property type="evidence" value="ECO:0007669"/>
    <property type="project" value="TreeGrafter"/>
</dbReference>
<keyword evidence="8 13" id="KW-1133">Transmembrane helix</keyword>
<dbReference type="GO" id="GO:0051537">
    <property type="term" value="F:2 iron, 2 sulfur cluster binding"/>
    <property type="evidence" value="ECO:0007669"/>
    <property type="project" value="UniProtKB-KW"/>
</dbReference>
<evidence type="ECO:0000256" key="1">
    <source>
        <dbReference type="ARBA" id="ARBA00001974"/>
    </source>
</evidence>
<keyword evidence="4 13" id="KW-0812">Transmembrane</keyword>
<evidence type="ECO:0000256" key="11">
    <source>
        <dbReference type="ARBA" id="ARBA00023014"/>
    </source>
</evidence>
<keyword evidence="6" id="KW-0479">Metal-binding</keyword>
<dbReference type="Proteomes" id="UP000198552">
    <property type="component" value="Unassembled WGS sequence"/>
</dbReference>
<dbReference type="Pfam" id="PF08022">
    <property type="entry name" value="FAD_binding_8"/>
    <property type="match status" value="1"/>
</dbReference>
<evidence type="ECO:0000256" key="5">
    <source>
        <dbReference type="ARBA" id="ARBA00022714"/>
    </source>
</evidence>
<evidence type="ECO:0000256" key="4">
    <source>
        <dbReference type="ARBA" id="ARBA00022692"/>
    </source>
</evidence>
<dbReference type="InterPro" id="IPR013130">
    <property type="entry name" value="Fe3_Rdtase_TM_dom"/>
</dbReference>
<comment type="cofactor">
    <cofactor evidence="1">
        <name>FAD</name>
        <dbReference type="ChEBI" id="CHEBI:57692"/>
    </cofactor>
</comment>
<dbReference type="InterPro" id="IPR050415">
    <property type="entry name" value="MRET"/>
</dbReference>
<protein>
    <submittedName>
        <fullName evidence="15">Predicted ferric reductase</fullName>
    </submittedName>
</protein>
<organism evidence="15 16">
    <name type="scientific">Oryzisolibacter propanilivorax</name>
    <dbReference type="NCBI Taxonomy" id="1527607"/>
    <lineage>
        <taxon>Bacteria</taxon>
        <taxon>Pseudomonadati</taxon>
        <taxon>Pseudomonadota</taxon>
        <taxon>Betaproteobacteria</taxon>
        <taxon>Burkholderiales</taxon>
        <taxon>Comamonadaceae</taxon>
        <taxon>Oryzisolibacter</taxon>
    </lineage>
</organism>
<dbReference type="PANTHER" id="PTHR47354:SF8">
    <property type="entry name" value="1,2-PHENYLACETYL-COA EPOXIDASE, SUBUNIT E"/>
    <property type="match status" value="1"/>
</dbReference>
<dbReference type="Gene3D" id="2.40.30.10">
    <property type="entry name" value="Translation factors"/>
    <property type="match status" value="1"/>
</dbReference>
<dbReference type="AlphaFoldDB" id="A0A1G9SU39"/>
<dbReference type="InterPro" id="IPR039261">
    <property type="entry name" value="FNR_nucleotide-bd"/>
</dbReference>
<gene>
    <name evidence="15" type="ORF">SAMN05428957_105147</name>
</gene>
<feature type="transmembrane region" description="Helical" evidence="13">
    <location>
        <begin position="175"/>
        <end position="193"/>
    </location>
</feature>
<keyword evidence="5" id="KW-0001">2Fe-2S</keyword>
<evidence type="ECO:0000256" key="3">
    <source>
        <dbReference type="ARBA" id="ARBA00022630"/>
    </source>
</evidence>
<evidence type="ECO:0000256" key="6">
    <source>
        <dbReference type="ARBA" id="ARBA00022723"/>
    </source>
</evidence>
<evidence type="ECO:0000256" key="9">
    <source>
        <dbReference type="ARBA" id="ARBA00023002"/>
    </source>
</evidence>
<dbReference type="GO" id="GO:0046872">
    <property type="term" value="F:metal ion binding"/>
    <property type="evidence" value="ECO:0007669"/>
    <property type="project" value="UniProtKB-KW"/>
</dbReference>
<dbReference type="PROSITE" id="PS51384">
    <property type="entry name" value="FAD_FR"/>
    <property type="match status" value="1"/>
</dbReference>
<evidence type="ECO:0000256" key="10">
    <source>
        <dbReference type="ARBA" id="ARBA00023004"/>
    </source>
</evidence>
<dbReference type="GO" id="GO:0016020">
    <property type="term" value="C:membrane"/>
    <property type="evidence" value="ECO:0007669"/>
    <property type="project" value="UniProtKB-SubCell"/>
</dbReference>
<accession>A0A1G9SU39</accession>
<evidence type="ECO:0000259" key="14">
    <source>
        <dbReference type="PROSITE" id="PS51384"/>
    </source>
</evidence>
<evidence type="ECO:0000256" key="13">
    <source>
        <dbReference type="SAM" id="Phobius"/>
    </source>
</evidence>
<feature type="transmembrane region" description="Helical" evidence="13">
    <location>
        <begin position="143"/>
        <end position="163"/>
    </location>
</feature>
<keyword evidence="12 13" id="KW-0472">Membrane</keyword>
<dbReference type="PANTHER" id="PTHR47354">
    <property type="entry name" value="NADH OXIDOREDUCTASE HCR"/>
    <property type="match status" value="1"/>
</dbReference>
<dbReference type="SUPFAM" id="SSF52343">
    <property type="entry name" value="Ferredoxin reductase-like, C-terminal NADP-linked domain"/>
    <property type="match status" value="1"/>
</dbReference>
<dbReference type="Pfam" id="PF01794">
    <property type="entry name" value="Ferric_reduct"/>
    <property type="match status" value="1"/>
</dbReference>
<proteinExistence type="predicted"/>